<evidence type="ECO:0000259" key="1">
    <source>
        <dbReference type="Pfam" id="PF01553"/>
    </source>
</evidence>
<keyword evidence="2" id="KW-0012">Acyltransferase</keyword>
<dbReference type="AlphaFoldDB" id="A0A7V5NXH4"/>
<dbReference type="EMBL" id="DROP01000274">
    <property type="protein sequence ID" value="HHI89111.1"/>
    <property type="molecule type" value="Genomic_DNA"/>
</dbReference>
<protein>
    <submittedName>
        <fullName evidence="2">Acyltransferase</fullName>
    </submittedName>
</protein>
<evidence type="ECO:0000313" key="2">
    <source>
        <dbReference type="EMBL" id="HHI89111.1"/>
    </source>
</evidence>
<feature type="non-terminal residue" evidence="2">
    <location>
        <position position="186"/>
    </location>
</feature>
<dbReference type="InterPro" id="IPR002123">
    <property type="entry name" value="Plipid/glycerol_acylTrfase"/>
</dbReference>
<name>A0A7V5NXH4_9PROT</name>
<dbReference type="GO" id="GO:0016746">
    <property type="term" value="F:acyltransferase activity"/>
    <property type="evidence" value="ECO:0007669"/>
    <property type="project" value="UniProtKB-KW"/>
</dbReference>
<comment type="caution">
    <text evidence="2">The sequence shown here is derived from an EMBL/GenBank/DDBJ whole genome shotgun (WGS) entry which is preliminary data.</text>
</comment>
<sequence>MHIVEELIAERVPRLRSHPFVWKALRPVLYRALGYDQAVRMADAVAGLSGFAAFDHISRLLALRPDISGLEHIPRSGPVLVIANHPTGLADGVFVFDALKSVRPDHIFMANADALRVVPGAGDIIIPVEWVKAKRTPAKTRQTLKDLKAVLGAGRAVVIFPSGVLARMSLKGLVDKAWNPTAVSMA</sequence>
<organism evidence="2">
    <name type="scientific">Hellea balneolensis</name>
    <dbReference type="NCBI Taxonomy" id="287478"/>
    <lineage>
        <taxon>Bacteria</taxon>
        <taxon>Pseudomonadati</taxon>
        <taxon>Pseudomonadota</taxon>
        <taxon>Alphaproteobacteria</taxon>
        <taxon>Maricaulales</taxon>
        <taxon>Robiginitomaculaceae</taxon>
        <taxon>Hellea</taxon>
    </lineage>
</organism>
<accession>A0A7V5NXH4</accession>
<dbReference type="Proteomes" id="UP000885806">
    <property type="component" value="Unassembled WGS sequence"/>
</dbReference>
<proteinExistence type="predicted"/>
<dbReference type="SUPFAM" id="SSF69593">
    <property type="entry name" value="Glycerol-3-phosphate (1)-acyltransferase"/>
    <property type="match status" value="1"/>
</dbReference>
<gene>
    <name evidence="2" type="ORF">ENK01_04075</name>
</gene>
<dbReference type="Pfam" id="PF01553">
    <property type="entry name" value="Acyltransferase"/>
    <property type="match status" value="1"/>
</dbReference>
<keyword evidence="2" id="KW-0808">Transferase</keyword>
<reference evidence="2" key="1">
    <citation type="journal article" date="2020" name="mSystems">
        <title>Genome- and Community-Level Interaction Insights into Carbon Utilization and Element Cycling Functions of Hydrothermarchaeota in Hydrothermal Sediment.</title>
        <authorList>
            <person name="Zhou Z."/>
            <person name="Liu Y."/>
            <person name="Xu W."/>
            <person name="Pan J."/>
            <person name="Luo Z.H."/>
            <person name="Li M."/>
        </authorList>
    </citation>
    <scope>NUCLEOTIDE SEQUENCE [LARGE SCALE GENOMIC DNA]</scope>
    <source>
        <strain evidence="2">HyVt-538</strain>
    </source>
</reference>
<feature type="domain" description="Phospholipid/glycerol acyltransferase" evidence="1">
    <location>
        <begin position="66"/>
        <end position="167"/>
    </location>
</feature>